<keyword evidence="2" id="KW-1185">Reference proteome</keyword>
<sequence length="275" mass="32070">MICVLATSCSYFKSADDRAPIARVNDAYLYKEDIEDVVPKGASKEDSTLLVNAYVDRWARQLLLMDGALVNLSEEKQNEFSKLVEQYRNDLYIKAYLEGLVKKNIDTIVQADEAKVFYEANKESFKLNDDLLQFRYISLPLNPIDVDSIKNRFKRFNVKDKRYLDSISVQFKSYSLNDSIWIKYSQVAEKVPVITLENKNQLLKKSNYVQLKDSLNLYLVQVNDVRLQNDYAPLDYVNTSIEQIVINKRKLELIKQLKNDITKDAIKNNEFQIYN</sequence>
<dbReference type="Proteomes" id="UP000607435">
    <property type="component" value="Unassembled WGS sequence"/>
</dbReference>
<comment type="caution">
    <text evidence="1">The sequence shown here is derived from an EMBL/GenBank/DDBJ whole genome shotgun (WGS) entry which is preliminary data.</text>
</comment>
<reference evidence="1 2" key="1">
    <citation type="submission" date="2020-08" db="EMBL/GenBank/DDBJ databases">
        <title>Winogradskyella ouciana sp. nov., isolated from the hadal seawater of the Mariana Trench.</title>
        <authorList>
            <person name="He X."/>
        </authorList>
    </citation>
    <scope>NUCLEOTIDE SEQUENCE [LARGE SCALE GENOMIC DNA]</scope>
    <source>
        <strain evidence="1 2">KCTC 22026</strain>
    </source>
</reference>
<proteinExistence type="predicted"/>
<name>A0ABR6Y6J8_9FLAO</name>
<dbReference type="EMBL" id="JACOME010000007">
    <property type="protein sequence ID" value="MBC3847878.1"/>
    <property type="molecule type" value="Genomic_DNA"/>
</dbReference>
<evidence type="ECO:0000313" key="2">
    <source>
        <dbReference type="Proteomes" id="UP000607435"/>
    </source>
</evidence>
<protein>
    <submittedName>
        <fullName evidence="1">Peptidyl-prolyl cis-trans isomerase</fullName>
    </submittedName>
</protein>
<accession>A0ABR6Y6J8</accession>
<evidence type="ECO:0000313" key="1">
    <source>
        <dbReference type="EMBL" id="MBC3847878.1"/>
    </source>
</evidence>
<dbReference type="GO" id="GO:0016853">
    <property type="term" value="F:isomerase activity"/>
    <property type="evidence" value="ECO:0007669"/>
    <property type="project" value="UniProtKB-KW"/>
</dbReference>
<keyword evidence="1" id="KW-0413">Isomerase</keyword>
<organism evidence="1 2">
    <name type="scientific">Winogradskyella echinorum</name>
    <dbReference type="NCBI Taxonomy" id="538189"/>
    <lineage>
        <taxon>Bacteria</taxon>
        <taxon>Pseudomonadati</taxon>
        <taxon>Bacteroidota</taxon>
        <taxon>Flavobacteriia</taxon>
        <taxon>Flavobacteriales</taxon>
        <taxon>Flavobacteriaceae</taxon>
        <taxon>Winogradskyella</taxon>
    </lineage>
</organism>
<gene>
    <name evidence="1" type="ORF">H6H04_15895</name>
</gene>